<organism evidence="3 5">
    <name type="scientific">Cannabis sativa</name>
    <name type="common">Hemp</name>
    <name type="synonym">Marijuana</name>
    <dbReference type="NCBI Taxonomy" id="3483"/>
    <lineage>
        <taxon>Eukaryota</taxon>
        <taxon>Viridiplantae</taxon>
        <taxon>Streptophyta</taxon>
        <taxon>Embryophyta</taxon>
        <taxon>Tracheophyta</taxon>
        <taxon>Spermatophyta</taxon>
        <taxon>Magnoliopsida</taxon>
        <taxon>eudicotyledons</taxon>
        <taxon>Gunneridae</taxon>
        <taxon>Pentapetalae</taxon>
        <taxon>rosids</taxon>
        <taxon>fabids</taxon>
        <taxon>Rosales</taxon>
        <taxon>Cannabaceae</taxon>
        <taxon>Cannabis</taxon>
    </lineage>
</organism>
<dbReference type="InterPro" id="IPR002156">
    <property type="entry name" value="RNaseH_domain"/>
</dbReference>
<dbReference type="InterPro" id="IPR052929">
    <property type="entry name" value="RNase_H-like_EbsB-rel"/>
</dbReference>
<name>A0A7J6I7A8_CANSA</name>
<evidence type="ECO:0000259" key="1">
    <source>
        <dbReference type="Pfam" id="PF13456"/>
    </source>
</evidence>
<evidence type="ECO:0000313" key="3">
    <source>
        <dbReference type="EMBL" id="KAF4403045.1"/>
    </source>
</evidence>
<dbReference type="EMBL" id="JAATIQ010000006">
    <property type="protein sequence ID" value="KAF4403045.1"/>
    <property type="molecule type" value="Genomic_DNA"/>
</dbReference>
<dbReference type="Proteomes" id="UP000583929">
    <property type="component" value="Unassembled WGS sequence"/>
</dbReference>
<dbReference type="Proteomes" id="UP000525078">
    <property type="component" value="Unassembled WGS sequence"/>
</dbReference>
<evidence type="ECO:0000313" key="4">
    <source>
        <dbReference type="Proteomes" id="UP000525078"/>
    </source>
</evidence>
<dbReference type="Gene3D" id="3.30.420.10">
    <property type="entry name" value="Ribonuclease H-like superfamily/Ribonuclease H"/>
    <property type="match status" value="1"/>
</dbReference>
<dbReference type="SUPFAM" id="SSF53098">
    <property type="entry name" value="Ribonuclease H-like"/>
    <property type="match status" value="1"/>
</dbReference>
<proteinExistence type="predicted"/>
<keyword evidence="5" id="KW-1185">Reference proteome</keyword>
<dbReference type="InterPro" id="IPR012337">
    <property type="entry name" value="RNaseH-like_sf"/>
</dbReference>
<dbReference type="PANTHER" id="PTHR47074:SF11">
    <property type="entry name" value="REVERSE TRANSCRIPTASE-LIKE PROTEIN"/>
    <property type="match status" value="1"/>
</dbReference>
<feature type="domain" description="RNase H type-1" evidence="1">
    <location>
        <begin position="72"/>
        <end position="193"/>
    </location>
</feature>
<dbReference type="GO" id="GO:0003676">
    <property type="term" value="F:nucleic acid binding"/>
    <property type="evidence" value="ECO:0007669"/>
    <property type="project" value="InterPro"/>
</dbReference>
<dbReference type="InterPro" id="IPR036397">
    <property type="entry name" value="RNaseH_sf"/>
</dbReference>
<evidence type="ECO:0000313" key="5">
    <source>
        <dbReference type="Proteomes" id="UP000583929"/>
    </source>
</evidence>
<evidence type="ECO:0000313" key="2">
    <source>
        <dbReference type="EMBL" id="KAF4394810.1"/>
    </source>
</evidence>
<dbReference type="EMBL" id="JAATIP010000009">
    <property type="protein sequence ID" value="KAF4394810.1"/>
    <property type="molecule type" value="Genomic_DNA"/>
</dbReference>
<comment type="caution">
    <text evidence="3">The sequence shown here is derived from an EMBL/GenBank/DDBJ whole genome shotgun (WGS) entry which is preliminary data.</text>
</comment>
<dbReference type="AlphaFoldDB" id="A0A7J6I7A8"/>
<dbReference type="InterPro" id="IPR044730">
    <property type="entry name" value="RNase_H-like_dom_plant"/>
</dbReference>
<reference evidence="4 5" key="1">
    <citation type="journal article" date="2020" name="bioRxiv">
        <title>Sequence and annotation of 42 cannabis genomes reveals extensive copy number variation in cannabinoid synthesis and pathogen resistance genes.</title>
        <authorList>
            <person name="Mckernan K.J."/>
            <person name="Helbert Y."/>
            <person name="Kane L.T."/>
            <person name="Ebling H."/>
            <person name="Zhang L."/>
            <person name="Liu B."/>
            <person name="Eaton Z."/>
            <person name="Mclaughlin S."/>
            <person name="Kingan S."/>
            <person name="Baybayan P."/>
            <person name="Concepcion G."/>
            <person name="Jordan M."/>
            <person name="Riva A."/>
            <person name="Barbazuk W."/>
            <person name="Harkins T."/>
        </authorList>
    </citation>
    <scope>NUCLEOTIDE SEQUENCE [LARGE SCALE GENOMIC DNA]</scope>
    <source>
        <strain evidence="4 5">cv. Jamaican Lion 4</strain>
        <strain evidence="3">Father</strain>
        <strain evidence="2">Mother</strain>
        <tissue evidence="3">Leaf</tissue>
    </source>
</reference>
<gene>
    <name evidence="2" type="ORF">F8388_015716</name>
    <name evidence="3" type="ORF">G4B88_010497</name>
</gene>
<dbReference type="GO" id="GO:0004523">
    <property type="term" value="F:RNA-DNA hybrid ribonuclease activity"/>
    <property type="evidence" value="ECO:0007669"/>
    <property type="project" value="InterPro"/>
</dbReference>
<dbReference type="CDD" id="cd06222">
    <property type="entry name" value="RNase_H_like"/>
    <property type="match status" value="1"/>
</dbReference>
<sequence length="227" mass="25273">MCGYLITKRNVVRLTLFHKKVLPQPLCNFCGNNSESADQSLPSHEVSHSASHRHLRPSSHEIIQEDTPALYVDAALDPDRGVTGLGLVFKIGSQRIIDIAKIHKPGPSSPIFAKAQALFHGLSWWLSSQLMPNCIFSDCLNLVSKVNSNWKDNSALSSLVAQIRISFSSFPGVSFLHLPCQLNTTAHSLAKEAIKMREDDNEDSPMNNNYNLVIFMEYPVKVAFLKE</sequence>
<dbReference type="Pfam" id="PF13456">
    <property type="entry name" value="RVT_3"/>
    <property type="match status" value="1"/>
</dbReference>
<dbReference type="PANTHER" id="PTHR47074">
    <property type="entry name" value="BNAC02G40300D PROTEIN"/>
    <property type="match status" value="1"/>
</dbReference>
<accession>A0A7J6I7A8</accession>
<protein>
    <recommendedName>
        <fullName evidence="1">RNase H type-1 domain-containing protein</fullName>
    </recommendedName>
</protein>